<gene>
    <name evidence="3" type="ORF">I6J18_02755</name>
</gene>
<sequence>MKKIWSVLLSLTLLISLFPSLTSAAQSKNFEQEFTQYLREASDIRGFNVTKDNIEETLSYYGESIEDFQSIKELKLELGVVIKADLSNLGFIYKEYSLTQDGLIQLLKDNGEELTDYIFVDDLEEAVYFYAEETIERDPNFDKDLVNYLVEVSKKRGFEVTEKSFSALLASYEISLEDFASVKELNEFMGEVIKADLSNLSYFNENFGLDKQALLQLLQDNGEDINDYIYIDDLEETVWVLDGGDFEGDIAEDLLPIFEQELGLTNEELERIEDHLLSLEERFSDPATIERLESLADRMMAFEEFEVATELTAEQLAEIASIYEELLSIFNLKVTYSLVKNGEESPMSLSDLMKMEELTDANLKIMIYTTDGKFLADLLITSDMVDSETITNAGQQMYHSANEVSKTIEKAPAPSKKRNKNQEVKTVKGAKLPNTASDYLTNSLIGLFMILLGSLMYRKVRKA</sequence>
<protein>
    <submittedName>
        <fullName evidence="3">Processed acidic surface protein</fullName>
    </submittedName>
</protein>
<feature type="chain" id="PRO_5037171485" evidence="2">
    <location>
        <begin position="25"/>
        <end position="463"/>
    </location>
</feature>
<dbReference type="AlphaFoldDB" id="A0A974NN92"/>
<keyword evidence="1" id="KW-0472">Membrane</keyword>
<dbReference type="EMBL" id="CP068053">
    <property type="protein sequence ID" value="QQT00858.1"/>
    <property type="molecule type" value="Genomic_DNA"/>
</dbReference>
<dbReference type="RefSeq" id="WP_201647858.1">
    <property type="nucleotide sequence ID" value="NZ_CP068053.1"/>
</dbReference>
<evidence type="ECO:0000256" key="1">
    <source>
        <dbReference type="SAM" id="Phobius"/>
    </source>
</evidence>
<keyword evidence="2" id="KW-0732">Signal</keyword>
<evidence type="ECO:0000256" key="2">
    <source>
        <dbReference type="SAM" id="SignalP"/>
    </source>
</evidence>
<reference evidence="3 4" key="1">
    <citation type="submission" date="2021-01" db="EMBL/GenBank/DDBJ databases">
        <title>FDA dAtabase for Regulatory Grade micrObial Sequences (FDA-ARGOS): Supporting development and validation of Infectious Disease Dx tests.</title>
        <authorList>
            <person name="Nelson B."/>
            <person name="Plummer A."/>
            <person name="Tallon L."/>
            <person name="Sadzewicz L."/>
            <person name="Zhao X."/>
            <person name="Boylan J."/>
            <person name="Ott S."/>
            <person name="Bowen H."/>
            <person name="Vavikolanu K."/>
            <person name="Mehta A."/>
            <person name="Aluvathingal J."/>
            <person name="Nadendla S."/>
            <person name="Myers T."/>
            <person name="Yan Y."/>
            <person name="Sichtig H."/>
        </authorList>
    </citation>
    <scope>NUCLEOTIDE SEQUENCE [LARGE SCALE GENOMIC DNA]</scope>
    <source>
        <strain evidence="3 4">FDAARGOS_1161</strain>
    </source>
</reference>
<feature type="signal peptide" evidence="2">
    <location>
        <begin position="1"/>
        <end position="24"/>
    </location>
</feature>
<evidence type="ECO:0000313" key="4">
    <source>
        <dbReference type="Proteomes" id="UP000595254"/>
    </source>
</evidence>
<dbReference type="InterPro" id="IPR030832">
    <property type="entry name" value="Acidic_LPXTA"/>
</dbReference>
<feature type="transmembrane region" description="Helical" evidence="1">
    <location>
        <begin position="439"/>
        <end position="457"/>
    </location>
</feature>
<evidence type="ECO:0000313" key="3">
    <source>
        <dbReference type="EMBL" id="QQT00858.1"/>
    </source>
</evidence>
<keyword evidence="1" id="KW-0812">Transmembrane</keyword>
<keyword evidence="1" id="KW-1133">Transmembrane helix</keyword>
<proteinExistence type="predicted"/>
<name>A0A974NN92_PERPY</name>
<keyword evidence="4" id="KW-1185">Reference proteome</keyword>
<dbReference type="NCBIfam" id="TIGR04383">
    <property type="entry name" value="acidic_w_LPXTA"/>
    <property type="match status" value="2"/>
</dbReference>
<accession>A0A974NN92</accession>
<dbReference type="KEGG" id="ppsr:I6J18_02755"/>
<organism evidence="3 4">
    <name type="scientific">Peribacillus psychrosaccharolyticus</name>
    <name type="common">Bacillus psychrosaccharolyticus</name>
    <dbReference type="NCBI Taxonomy" id="1407"/>
    <lineage>
        <taxon>Bacteria</taxon>
        <taxon>Bacillati</taxon>
        <taxon>Bacillota</taxon>
        <taxon>Bacilli</taxon>
        <taxon>Bacillales</taxon>
        <taxon>Bacillaceae</taxon>
        <taxon>Peribacillus</taxon>
    </lineage>
</organism>
<dbReference type="Proteomes" id="UP000595254">
    <property type="component" value="Chromosome"/>
</dbReference>